<comment type="caution">
    <text evidence="1">The sequence shown here is derived from an EMBL/GenBank/DDBJ whole genome shotgun (WGS) entry which is preliminary data.</text>
</comment>
<dbReference type="InterPro" id="IPR029063">
    <property type="entry name" value="SAM-dependent_MTases_sf"/>
</dbReference>
<dbReference type="Gene3D" id="3.40.50.150">
    <property type="entry name" value="Vaccinia Virus protein VP39"/>
    <property type="match status" value="1"/>
</dbReference>
<dbReference type="EMBL" id="JACRUN010000001">
    <property type="protein sequence ID" value="MBC5833353.1"/>
    <property type="molecule type" value="Genomic_DNA"/>
</dbReference>
<name>A0ABR7IUB3_9FLAO</name>
<accession>A0ABR7IUB3</accession>
<evidence type="ECO:0000313" key="2">
    <source>
        <dbReference type="Proteomes" id="UP000605990"/>
    </source>
</evidence>
<dbReference type="SUPFAM" id="SSF53335">
    <property type="entry name" value="S-adenosyl-L-methionine-dependent methyltransferases"/>
    <property type="match status" value="1"/>
</dbReference>
<protein>
    <recommendedName>
        <fullName evidence="3">Class I SAM-dependent methyltransferase</fullName>
    </recommendedName>
</protein>
<dbReference type="RefSeq" id="WP_166124608.1">
    <property type="nucleotide sequence ID" value="NZ_JAANOQ010000001.1"/>
</dbReference>
<proteinExistence type="predicted"/>
<gene>
    <name evidence="1" type="ORF">H8R27_00505</name>
</gene>
<organism evidence="1 2">
    <name type="scientific">Flavobacterium bernardetii</name>
    <dbReference type="NCBI Taxonomy" id="2813823"/>
    <lineage>
        <taxon>Bacteria</taxon>
        <taxon>Pseudomonadati</taxon>
        <taxon>Bacteroidota</taxon>
        <taxon>Flavobacteriia</taxon>
        <taxon>Flavobacteriales</taxon>
        <taxon>Flavobacteriaceae</taxon>
        <taxon>Flavobacterium</taxon>
    </lineage>
</organism>
<evidence type="ECO:0000313" key="1">
    <source>
        <dbReference type="EMBL" id="MBC5833353.1"/>
    </source>
</evidence>
<evidence type="ECO:0008006" key="3">
    <source>
        <dbReference type="Google" id="ProtNLM"/>
    </source>
</evidence>
<sequence>MDLTEFDRLFDKENYKRHPWEISRRDVMFQLLKSSKIKFPVKRIVDIGGGDAFIINEIYKQNLAEEYFTIDTAYSPEIISQLKTNYGENPIQYVQNLTDYLANFSSEENTLFLCMDVLEHLENEDVILNHLTQKNNYFLFAVPAFQSVFSNHDVLLGHYRRYNLNQLQQVLKQHHFQIQDKGYYFTSLLFVRWLESIFNKNKKASIDNWTGSTFKSKIITSVLQLDFGFTQLLQKFGIRIYGLSCYCICKK</sequence>
<reference evidence="1 2" key="1">
    <citation type="submission" date="2020-08" db="EMBL/GenBank/DDBJ databases">
        <title>Description of novel Flavobacterium F-408 isolate.</title>
        <authorList>
            <person name="Saticioglu I.B."/>
            <person name="Duman M."/>
            <person name="Altun S."/>
        </authorList>
    </citation>
    <scope>NUCLEOTIDE SEQUENCE [LARGE SCALE GENOMIC DNA]</scope>
    <source>
        <strain evidence="1 2">F-408</strain>
    </source>
</reference>
<dbReference type="Proteomes" id="UP000605990">
    <property type="component" value="Unassembled WGS sequence"/>
</dbReference>
<keyword evidence="2" id="KW-1185">Reference proteome</keyword>